<dbReference type="VEuPathDB" id="PlasmoDB:PVX_003487"/>
<gene>
    <name evidence="2" type="ORF">PVC01_040027300</name>
</gene>
<proteinExistence type="predicted"/>
<evidence type="ECO:0008006" key="4">
    <source>
        <dbReference type="Google" id="ProtNLM"/>
    </source>
</evidence>
<accession>A0A1G4H8H7</accession>
<dbReference type="EMBL" id="LT615259">
    <property type="protein sequence ID" value="SCO71183.1"/>
    <property type="molecule type" value="Genomic_DNA"/>
</dbReference>
<dbReference type="Proteomes" id="UP000305196">
    <property type="component" value="Chromosome 4"/>
</dbReference>
<evidence type="ECO:0000313" key="2">
    <source>
        <dbReference type="EMBL" id="SCO71183.1"/>
    </source>
</evidence>
<dbReference type="AlphaFoldDB" id="A0A1G4H8H7"/>
<dbReference type="VEuPathDB" id="PlasmoDB:PVP01_0424200"/>
<dbReference type="VEuPathDB" id="PlasmoDB:PVPAM_040035100"/>
<organism evidence="2 3">
    <name type="scientific">Plasmodium vivax</name>
    <name type="common">malaria parasite P. vivax</name>
    <dbReference type="NCBI Taxonomy" id="5855"/>
    <lineage>
        <taxon>Eukaryota</taxon>
        <taxon>Sar</taxon>
        <taxon>Alveolata</taxon>
        <taxon>Apicomplexa</taxon>
        <taxon>Aconoidasida</taxon>
        <taxon>Haemosporida</taxon>
        <taxon>Plasmodiidae</taxon>
        <taxon>Plasmodium</taxon>
        <taxon>Plasmodium (Plasmodium)</taxon>
    </lineage>
</organism>
<dbReference type="Pfam" id="PF09688">
    <property type="entry name" value="Wx5_PLAF3D7"/>
    <property type="match status" value="1"/>
</dbReference>
<dbReference type="VEuPathDB" id="PlasmoDB:PVW1_040030700"/>
<feature type="chain" id="PRO_5009234541" description="Plasmodium RESA N-terminal domain-containing protein" evidence="1">
    <location>
        <begin position="22"/>
        <end position="206"/>
    </location>
</feature>
<evidence type="ECO:0000256" key="1">
    <source>
        <dbReference type="SAM" id="SignalP"/>
    </source>
</evidence>
<protein>
    <recommendedName>
        <fullName evidence="4">Plasmodium RESA N-terminal domain-containing protein</fullName>
    </recommendedName>
</protein>
<evidence type="ECO:0000313" key="3">
    <source>
        <dbReference type="Proteomes" id="UP000305196"/>
    </source>
</evidence>
<dbReference type="InterPro" id="IPR006496">
    <property type="entry name" value="CHP01606_Plasmodium_spp"/>
</dbReference>
<sequence>MRKPLLRIITLTFICWEYLCSYSTKNAITHHSSGKNLHTSKTGRCTRILESENPFTFHLHEDLYSQENGENGNFVNVMDAQLNDETVQVDDEDNEDQLNEMAGRINEEWTAAYRNMLKKYVEFREENNMNETWSREIWYKIWHKYLFTMWDKIETLIMDDTFTLDMKEHYSSVHINQLKNDFKLFLEIAKSEWGRRNESEFVNELS</sequence>
<feature type="signal peptide" evidence="1">
    <location>
        <begin position="1"/>
        <end position="21"/>
    </location>
</feature>
<keyword evidence="1" id="KW-0732">Signal</keyword>
<reference evidence="2 3" key="1">
    <citation type="submission" date="2016-07" db="EMBL/GenBank/DDBJ databases">
        <authorList>
            <consortium name="Pathogen Informatics"/>
        </authorList>
    </citation>
    <scope>NUCLEOTIDE SEQUENCE [LARGE SCALE GENOMIC DNA]</scope>
</reference>
<name>A0A1G4H8H7_PLAVI</name>